<dbReference type="Proteomes" id="UP001519288">
    <property type="component" value="Unassembled WGS sequence"/>
</dbReference>
<dbReference type="EMBL" id="JAGGLD010000001">
    <property type="protein sequence ID" value="MBP1999998.1"/>
    <property type="molecule type" value="Genomic_DNA"/>
</dbReference>
<comment type="caution">
    <text evidence="1">The sequence shown here is derived from an EMBL/GenBank/DDBJ whole genome shotgun (WGS) entry which is preliminary data.</text>
</comment>
<organism evidence="1 2">
    <name type="scientific">Paenibacillus shirakamiensis</name>
    <dbReference type="NCBI Taxonomy" id="1265935"/>
    <lineage>
        <taxon>Bacteria</taxon>
        <taxon>Bacillati</taxon>
        <taxon>Bacillota</taxon>
        <taxon>Bacilli</taxon>
        <taxon>Bacillales</taxon>
        <taxon>Paenibacillaceae</taxon>
        <taxon>Paenibacillus</taxon>
    </lineage>
</organism>
<accession>A0ABS4JE40</accession>
<reference evidence="1 2" key="1">
    <citation type="submission" date="2021-03" db="EMBL/GenBank/DDBJ databases">
        <title>Genomic Encyclopedia of Type Strains, Phase IV (KMG-IV): sequencing the most valuable type-strain genomes for metagenomic binning, comparative biology and taxonomic classification.</title>
        <authorList>
            <person name="Goeker M."/>
        </authorList>
    </citation>
    <scope>NUCLEOTIDE SEQUENCE [LARGE SCALE GENOMIC DNA]</scope>
    <source>
        <strain evidence="1 2">DSM 26806</strain>
    </source>
</reference>
<evidence type="ECO:0000313" key="2">
    <source>
        <dbReference type="Proteomes" id="UP001519288"/>
    </source>
</evidence>
<keyword evidence="2" id="KW-1185">Reference proteome</keyword>
<sequence length="35" mass="3987">MATGLSLFTYVQNTSFVSKRVIEILIANISFLVFY</sequence>
<evidence type="ECO:0000313" key="1">
    <source>
        <dbReference type="EMBL" id="MBP1999998.1"/>
    </source>
</evidence>
<protein>
    <submittedName>
        <fullName evidence="1">Uncharacterized protein</fullName>
    </submittedName>
</protein>
<proteinExistence type="predicted"/>
<name>A0ABS4JE40_9BACL</name>
<gene>
    <name evidence="1" type="ORF">J2Z69_001017</name>
</gene>